<proteinExistence type="inferred from homology"/>
<dbReference type="CDD" id="cd19996">
    <property type="entry name" value="PBP1_ABC_sugar_binding-like"/>
    <property type="match status" value="1"/>
</dbReference>
<comment type="subcellular location">
    <subcellularLocation>
        <location evidence="1">Cell envelope</location>
    </subcellularLocation>
</comment>
<dbReference type="InterPro" id="IPR006311">
    <property type="entry name" value="TAT_signal"/>
</dbReference>
<dbReference type="Pfam" id="PF13407">
    <property type="entry name" value="Peripla_BP_4"/>
    <property type="match status" value="1"/>
</dbReference>
<geneLocation type="plasmid" evidence="5 6">
    <name>pR132505</name>
</geneLocation>
<sequence>MYIILDTNGKPSTLPHTKKGIDMKNLENGISASLRRQLLAGAAAAAALLVFSAGTASAAANCIKGDRKAPYTIGWANIYSVPTWMKQTEGTITAEVEELKKAGLVKDLMITDAQGNAQTQIQHIQSMIDANVDAIVVIAGSSNALDRVISDACDKGIAVVNFDSLVNTDKVTAKINTDSNEWGATAAKWMVGQLGGKGKIIIMNGPAGISVSDDRRKGAQPVLDANPGLQVITETNTEYNVAPAQEAMTSLLFANPEIDGVLSLGGALSAGSVLAFERQGRDQVPTTGENARQFLELWKEKGLKGWATMQPNWLGALSVYTAVQALEGKDVPAFVKVPLPVIDDSTIGSYLARADKFPADGYIYSDYDKALFDKLLAAK</sequence>
<dbReference type="Gene3D" id="3.40.50.2300">
    <property type="match status" value="2"/>
</dbReference>
<feature type="domain" description="Periplasmic binding protein" evidence="4">
    <location>
        <begin position="74"/>
        <end position="330"/>
    </location>
</feature>
<reference evidence="5 6" key="1">
    <citation type="journal article" date="2010" name="Stand. Genomic Sci.">
        <title>Complete genome sequence of Rhizobium leguminosarum bv. trifolii strain WSM1325, an effective microsymbiont of annual Mediterranean clovers.</title>
        <authorList>
            <person name="Reeve W."/>
            <person name="O'Hara G."/>
            <person name="Chain P."/>
            <person name="Ardley J."/>
            <person name="Brau L."/>
            <person name="Nandesena K."/>
            <person name="Tiwari R."/>
            <person name="Copeland A."/>
            <person name="Nolan M."/>
            <person name="Han C."/>
            <person name="Brettin T."/>
            <person name="Land M."/>
            <person name="Ovchinikova G."/>
            <person name="Ivanova N."/>
            <person name="Mavromatis K."/>
            <person name="Markowitz V."/>
            <person name="Kyrpides N."/>
            <person name="Melino V."/>
            <person name="Denton M."/>
            <person name="Yates R."/>
            <person name="Howieson J."/>
        </authorList>
    </citation>
    <scope>NUCLEOTIDE SEQUENCE [LARGE SCALE GENOMIC DNA]</scope>
    <source>
        <strain evidence="5 6">WSM1325</strain>
        <plasmid evidence="6">Plasmid pR132505</plasmid>
    </source>
</reference>
<dbReference type="GO" id="GO:0030313">
    <property type="term" value="C:cell envelope"/>
    <property type="evidence" value="ECO:0007669"/>
    <property type="project" value="UniProtKB-SubCell"/>
</dbReference>
<comment type="similarity">
    <text evidence="2">Belongs to the bacterial solute-binding protein 2 family.</text>
</comment>
<dbReference type="KEGG" id="rlg:Rleg_6384"/>
<organism evidence="5 6">
    <name type="scientific">Rhizobium leguminosarum bv. trifolii (strain WSM1325)</name>
    <dbReference type="NCBI Taxonomy" id="395491"/>
    <lineage>
        <taxon>Bacteria</taxon>
        <taxon>Pseudomonadati</taxon>
        <taxon>Pseudomonadota</taxon>
        <taxon>Alphaproteobacteria</taxon>
        <taxon>Hyphomicrobiales</taxon>
        <taxon>Rhizobiaceae</taxon>
        <taxon>Rhizobium/Agrobacterium group</taxon>
        <taxon>Rhizobium</taxon>
    </lineage>
</organism>
<evidence type="ECO:0000313" key="5">
    <source>
        <dbReference type="EMBL" id="ACS61134.1"/>
    </source>
</evidence>
<dbReference type="PANTHER" id="PTHR46847:SF1">
    <property type="entry name" value="D-ALLOSE-BINDING PERIPLASMIC PROTEIN-RELATED"/>
    <property type="match status" value="1"/>
</dbReference>
<gene>
    <name evidence="5" type="ordered locus">Rleg_6384</name>
</gene>
<dbReference type="Proteomes" id="UP000002256">
    <property type="component" value="Plasmid pR132505"/>
</dbReference>
<dbReference type="PANTHER" id="PTHR46847">
    <property type="entry name" value="D-ALLOSE-BINDING PERIPLASMIC PROTEIN-RELATED"/>
    <property type="match status" value="1"/>
</dbReference>
<evidence type="ECO:0000256" key="1">
    <source>
        <dbReference type="ARBA" id="ARBA00004196"/>
    </source>
</evidence>
<evidence type="ECO:0000256" key="2">
    <source>
        <dbReference type="ARBA" id="ARBA00007639"/>
    </source>
</evidence>
<dbReference type="PROSITE" id="PS51318">
    <property type="entry name" value="TAT"/>
    <property type="match status" value="1"/>
</dbReference>
<keyword evidence="5" id="KW-0614">Plasmid</keyword>
<keyword evidence="3" id="KW-0732">Signal</keyword>
<evidence type="ECO:0000313" key="6">
    <source>
        <dbReference type="Proteomes" id="UP000002256"/>
    </source>
</evidence>
<dbReference type="EMBL" id="CP001627">
    <property type="protein sequence ID" value="ACS61134.1"/>
    <property type="molecule type" value="Genomic_DNA"/>
</dbReference>
<accession>C6BAM6</accession>
<evidence type="ECO:0000259" key="4">
    <source>
        <dbReference type="Pfam" id="PF13407"/>
    </source>
</evidence>
<dbReference type="GO" id="GO:0030246">
    <property type="term" value="F:carbohydrate binding"/>
    <property type="evidence" value="ECO:0007669"/>
    <property type="project" value="UniProtKB-ARBA"/>
</dbReference>
<dbReference type="AlphaFoldDB" id="C6BAM6"/>
<protein>
    <submittedName>
        <fullName evidence="5">Sugar ABC transporter, substrate-binding protein</fullName>
    </submittedName>
</protein>
<dbReference type="InterPro" id="IPR028082">
    <property type="entry name" value="Peripla_BP_I"/>
</dbReference>
<dbReference type="HOGENOM" id="CLU_037628_3_9_5"/>
<name>C6BAM6_RHILS</name>
<dbReference type="InterPro" id="IPR025997">
    <property type="entry name" value="SBP_2_dom"/>
</dbReference>
<dbReference type="SUPFAM" id="SSF53822">
    <property type="entry name" value="Periplasmic binding protein-like I"/>
    <property type="match status" value="1"/>
</dbReference>
<evidence type="ECO:0000256" key="3">
    <source>
        <dbReference type="ARBA" id="ARBA00022729"/>
    </source>
</evidence>